<evidence type="ECO:0000256" key="20">
    <source>
        <dbReference type="ARBA" id="ARBA00023136"/>
    </source>
</evidence>
<dbReference type="GO" id="GO:0004674">
    <property type="term" value="F:protein serine/threonine kinase activity"/>
    <property type="evidence" value="ECO:0007669"/>
    <property type="project" value="UniProtKB-KW"/>
</dbReference>
<keyword evidence="8" id="KW-0723">Serine/threonine-protein kinase</keyword>
<keyword evidence="14" id="KW-0677">Repeat</keyword>
<evidence type="ECO:0000256" key="7">
    <source>
        <dbReference type="ARBA" id="ARBA00022512"/>
    </source>
</evidence>
<evidence type="ECO:0000256" key="21">
    <source>
        <dbReference type="ARBA" id="ARBA00023170"/>
    </source>
</evidence>
<sequence>MGKTGGSSSWFTAVRKAFGSPTKKITNSCTATTTATTAESHDANKKTSKRREDHEQEDEEKKRGKRRWMNFSSSSRKSNSSSSTTSQQETAATTVILHHCGGGSRMVVSNSPTEQAASKQRHALAVAMATTAAAQAAVATAQAAVEVVRLANPSLFVKQHFAAVSIQTAFRGYLGRKALRALKGVVKLQALVRGQNVRRRAKLTLHCIQSLLRVQAQVLHNRNHHGRSLSPATADGGRLPVKHSLEQCFRDGDNYWDNDNAAAVDDDDGTKAEMEEEIRSILQQTHQLWSGGGERRRERELVRYASEGEVEEEEGSTGWTRSGQRTSENRWQRRASIDSTATTIKTVEMDARSLHPPFPQKQSPRRRHSNSPASPLHHHHSISSPKLPPLAQAAAGFHSRSGSPRYMAATESAKARSRSQSAPKQRNNSVSSPSPTLTSDHSREQQQPIRQPHSSSGATSTTAKKRLSFPDPPRAAGDYDYDAEYRLRYPSYMEQRSKMSSSSYTDSVLTATDEIISSCADPASNYEHIVIKMICRSLFYFFFFPQSLLLISVITSSAAAVSPAATYLLQFRDSLPSQSQHLLQWNNLSSSPCQWRGVSCYPDTPTPQIMSLNFTNLGLSAVLNDSVSYLCLHEALVSLDLGRNNFTGILPPQLGNCSQLDTIVLGINQLVGPIPPELFQSKKLTVLDLSYNGFSGEIPKQVASCTSLQYLGLENNTLDGEIPMELFTLPNLETLYLISNRFTGSLPDFPPSCALSNFWVSENRLSGSLPVSLRNCRNLTLFVASGSGLVGEMDAEIFTGLVQLKRLALDRNKLEGEIPESLWAMGNLDWIDLSTNQLSGTLSEKIARCQQLTSLALSGNQLVGPIPPSIGDLKNLKYLYLYSNKLNGTLPPQLGNCSALIDVRLDDNLIEGSIPPEISFLEGLEVLYLFQNRITGEIPRRIGGLKRLKELALYENKLNGGIPSEIAELTQLQFLSLSHNNLTGVIPSELGKYSPLVKLDLIGNSLSGPVPSSLCAGNKLSVLVLGHNQLNGSFPLSIGACSSLYRLILSHNQLQGAIPPNIGKNTRLSYLEISSNLLEGSIPPVLGYWSNLSTVDFSGNRLSGSIPPELGKLAKLHKLHLSSNMLTGSIPPELSNCKKLIELDLSGNSISGNIPNEILALERLAVVLLQGNNLTGAIPDSFSPLQDLRSLQLANNMLETPLPCSLSRIRQFSSVLNVSHNNFSGQIPTCLGNLDHLEALDLSSNNFSGEIPSQLKNMAALNFFNISFNEQLYGRIPASWEKIAAKHPGSSLGNPGICITSNDTRCGRRARHGRMSGGEVAAVVITVIGTMAIVCAMVYVFIMRVIHQKLECDQSLLHESTMRSESLPDDLRFEDIIRAAESCNEIGRGRHGTVYWTESVHSRKNWAVKKVNNLSESDFIHEIRILNMVKHRNAVKIGGYCIAKGDCFIVTEYMPGGTLSDVLHREQSWLVLDWEDRLRIALGIAQCLSYLHHDCVPQIIHRDVKSDNVLLDSDLEPKVADFGMAKLGVNNYPDAEQSSSTVSKIVGTLGYMAPENAYSTMLTDKVDVYSYGVILLELVCRKMPVDPSFEEGQDIACWARKNVEGKHDGDDEGSNFIKFVDNEITSWDPDKQEKAKKLLELGLECTQPVPEMRPSMRDVVASLLKLGDANSSVRFK</sequence>
<gene>
    <name evidence="30" type="ORF">LITE_LOCUS31290</name>
</gene>
<dbReference type="SMART" id="SM00369">
    <property type="entry name" value="LRR_TYP"/>
    <property type="match status" value="10"/>
</dbReference>
<feature type="binding site" evidence="26">
    <location>
        <position position="1410"/>
    </location>
    <ligand>
        <name>ATP</name>
        <dbReference type="ChEBI" id="CHEBI:30616"/>
    </ligand>
</feature>
<dbReference type="InterPro" id="IPR003591">
    <property type="entry name" value="Leu-rich_rpt_typical-subtyp"/>
</dbReference>
<dbReference type="SMART" id="SM00015">
    <property type="entry name" value="IQ"/>
    <property type="match status" value="2"/>
</dbReference>
<keyword evidence="17 26" id="KW-0067">ATP-binding</keyword>
<keyword evidence="21" id="KW-0675">Receptor</keyword>
<dbReference type="CDD" id="cd14066">
    <property type="entry name" value="STKc_IRAK"/>
    <property type="match status" value="1"/>
</dbReference>
<feature type="compositionally biased region" description="Basic and acidic residues" evidence="27">
    <location>
        <begin position="39"/>
        <end position="62"/>
    </location>
</feature>
<dbReference type="Pfam" id="PF00560">
    <property type="entry name" value="LRR_1"/>
    <property type="match status" value="10"/>
</dbReference>
<dbReference type="Pfam" id="PF00612">
    <property type="entry name" value="IQ"/>
    <property type="match status" value="2"/>
</dbReference>
<dbReference type="FunFam" id="3.80.10.10:FF:000385">
    <property type="entry name" value="Leucine-rich repeat family protein"/>
    <property type="match status" value="1"/>
</dbReference>
<keyword evidence="16" id="KW-0418">Kinase</keyword>
<accession>A0AAV0N2E8</accession>
<comment type="caution">
    <text evidence="30">The sequence shown here is derived from an EMBL/GenBank/DDBJ whole genome shotgun (WGS) entry which is preliminary data.</text>
</comment>
<keyword evidence="19 28" id="KW-1133">Transmembrane helix</keyword>
<evidence type="ECO:0000313" key="31">
    <source>
        <dbReference type="Proteomes" id="UP001154282"/>
    </source>
</evidence>
<dbReference type="EMBL" id="CAMGYJ010000007">
    <property type="protein sequence ID" value="CAI0452648.1"/>
    <property type="molecule type" value="Genomic_DNA"/>
</dbReference>
<evidence type="ECO:0000256" key="26">
    <source>
        <dbReference type="PROSITE-ProRule" id="PRU10141"/>
    </source>
</evidence>
<keyword evidence="10" id="KW-0433">Leucine-rich repeat</keyword>
<evidence type="ECO:0000256" key="14">
    <source>
        <dbReference type="ARBA" id="ARBA00022737"/>
    </source>
</evidence>
<evidence type="ECO:0000256" key="13">
    <source>
        <dbReference type="ARBA" id="ARBA00022729"/>
    </source>
</evidence>
<keyword evidence="12 28" id="KW-0812">Transmembrane</keyword>
<dbReference type="InterPro" id="IPR000048">
    <property type="entry name" value="IQ_motif_EF-hand-BS"/>
</dbReference>
<evidence type="ECO:0000256" key="8">
    <source>
        <dbReference type="ARBA" id="ARBA00022527"/>
    </source>
</evidence>
<dbReference type="InterPro" id="IPR017441">
    <property type="entry name" value="Protein_kinase_ATP_BS"/>
</dbReference>
<dbReference type="GO" id="GO:0005524">
    <property type="term" value="F:ATP binding"/>
    <property type="evidence" value="ECO:0007669"/>
    <property type="project" value="UniProtKB-UniRule"/>
</dbReference>
<dbReference type="Pfam" id="PF13178">
    <property type="entry name" value="DUF4005"/>
    <property type="match status" value="1"/>
</dbReference>
<feature type="compositionally biased region" description="Low complexity" evidence="27">
    <location>
        <begin position="72"/>
        <end position="86"/>
    </location>
</feature>
<dbReference type="GO" id="GO:0005516">
    <property type="term" value="F:calmodulin binding"/>
    <property type="evidence" value="ECO:0007669"/>
    <property type="project" value="UniProtKB-KW"/>
</dbReference>
<dbReference type="SMART" id="SM00220">
    <property type="entry name" value="S_TKc"/>
    <property type="match status" value="1"/>
</dbReference>
<feature type="region of interest" description="Disordered" evidence="27">
    <location>
        <begin position="306"/>
        <end position="334"/>
    </location>
</feature>
<dbReference type="Gene3D" id="1.10.510.10">
    <property type="entry name" value="Transferase(Phosphotransferase) domain 1"/>
    <property type="match status" value="1"/>
</dbReference>
<dbReference type="PROSITE" id="PS50011">
    <property type="entry name" value="PROTEIN_KINASE_DOM"/>
    <property type="match status" value="1"/>
</dbReference>
<dbReference type="InterPro" id="IPR011009">
    <property type="entry name" value="Kinase-like_dom_sf"/>
</dbReference>
<protein>
    <recommendedName>
        <fullName evidence="5">non-specific serine/threonine protein kinase</fullName>
        <ecNumber evidence="5">2.7.11.1</ecNumber>
    </recommendedName>
</protein>
<evidence type="ECO:0000256" key="28">
    <source>
        <dbReference type="SAM" id="Phobius"/>
    </source>
</evidence>
<evidence type="ECO:0000313" key="30">
    <source>
        <dbReference type="EMBL" id="CAI0452648.1"/>
    </source>
</evidence>
<keyword evidence="22" id="KW-0325">Glycoprotein</keyword>
<keyword evidence="7" id="KW-0134">Cell wall</keyword>
<dbReference type="InterPro" id="IPR032675">
    <property type="entry name" value="LRR_dom_sf"/>
</dbReference>
<dbReference type="SUPFAM" id="SSF52047">
    <property type="entry name" value="RNI-like"/>
    <property type="match status" value="1"/>
</dbReference>
<keyword evidence="6" id="KW-1003">Cell membrane</keyword>
<evidence type="ECO:0000256" key="19">
    <source>
        <dbReference type="ARBA" id="ARBA00022989"/>
    </source>
</evidence>
<feature type="compositionally biased region" description="Polar residues" evidence="27">
    <location>
        <begin position="317"/>
        <end position="326"/>
    </location>
</feature>
<dbReference type="InterPro" id="IPR025064">
    <property type="entry name" value="DUF4005"/>
</dbReference>
<dbReference type="SMART" id="SM00365">
    <property type="entry name" value="LRR_SD22"/>
    <property type="match status" value="6"/>
</dbReference>
<evidence type="ECO:0000256" key="16">
    <source>
        <dbReference type="ARBA" id="ARBA00022777"/>
    </source>
</evidence>
<comment type="similarity">
    <text evidence="4">Belongs to the protein kinase superfamily. Ser/Thr protein kinase family.</text>
</comment>
<dbReference type="InterPro" id="IPR013210">
    <property type="entry name" value="LRR_N_plant-typ"/>
</dbReference>
<dbReference type="InterPro" id="IPR008271">
    <property type="entry name" value="Ser/Thr_kinase_AS"/>
</dbReference>
<keyword evidence="15 26" id="KW-0547">Nucleotide-binding</keyword>
<dbReference type="Gene3D" id="3.30.200.20">
    <property type="entry name" value="Phosphorylase Kinase, domain 1"/>
    <property type="match status" value="1"/>
</dbReference>
<keyword evidence="20 28" id="KW-0472">Membrane</keyword>
<dbReference type="FunFam" id="3.80.10.10:FF:000400">
    <property type="entry name" value="Nuclear pore complex protein NUP107"/>
    <property type="match status" value="1"/>
</dbReference>
<comment type="subcellular location">
    <subcellularLocation>
        <location evidence="1">Cell membrane</location>
        <topology evidence="1">Single-pass membrane protein</topology>
    </subcellularLocation>
    <subcellularLocation>
        <location evidence="3">Membrane</location>
        <topology evidence="3">Single-pass type I membrane protein</topology>
    </subcellularLocation>
    <subcellularLocation>
        <location evidence="2">Secreted</location>
        <location evidence="2">Cell wall</location>
    </subcellularLocation>
</comment>
<name>A0AAV0N2E8_9ROSI</name>
<dbReference type="GO" id="GO:0009653">
    <property type="term" value="P:anatomical structure morphogenesis"/>
    <property type="evidence" value="ECO:0007669"/>
    <property type="project" value="UniProtKB-ARBA"/>
</dbReference>
<dbReference type="PANTHER" id="PTHR48053:SF71">
    <property type="entry name" value="LEUCINE RICH REPEAT FAMILY PROTEIN, EXPRESSED"/>
    <property type="match status" value="1"/>
</dbReference>
<evidence type="ECO:0000256" key="1">
    <source>
        <dbReference type="ARBA" id="ARBA00004162"/>
    </source>
</evidence>
<dbReference type="InterPro" id="IPR051716">
    <property type="entry name" value="Plant_RL_S/T_kinase"/>
</dbReference>
<keyword evidence="9" id="KW-0597">Phosphoprotein</keyword>
<evidence type="ECO:0000256" key="18">
    <source>
        <dbReference type="ARBA" id="ARBA00022860"/>
    </source>
</evidence>
<feature type="compositionally biased region" description="Polar residues" evidence="27">
    <location>
        <begin position="418"/>
        <end position="453"/>
    </location>
</feature>
<comment type="catalytic activity">
    <reaction evidence="25">
        <text>L-seryl-[protein] + ATP = O-phospho-L-seryl-[protein] + ADP + H(+)</text>
        <dbReference type="Rhea" id="RHEA:17989"/>
        <dbReference type="Rhea" id="RHEA-COMP:9863"/>
        <dbReference type="Rhea" id="RHEA-COMP:11604"/>
        <dbReference type="ChEBI" id="CHEBI:15378"/>
        <dbReference type="ChEBI" id="CHEBI:29999"/>
        <dbReference type="ChEBI" id="CHEBI:30616"/>
        <dbReference type="ChEBI" id="CHEBI:83421"/>
        <dbReference type="ChEBI" id="CHEBI:456216"/>
        <dbReference type="EC" id="2.7.11.1"/>
    </reaction>
</comment>
<reference evidence="30" key="1">
    <citation type="submission" date="2022-08" db="EMBL/GenBank/DDBJ databases">
        <authorList>
            <person name="Gutierrez-Valencia J."/>
        </authorList>
    </citation>
    <scope>NUCLEOTIDE SEQUENCE</scope>
</reference>
<dbReference type="Proteomes" id="UP001154282">
    <property type="component" value="Unassembled WGS sequence"/>
</dbReference>
<feature type="region of interest" description="Disordered" evidence="27">
    <location>
        <begin position="21"/>
        <end position="90"/>
    </location>
</feature>
<keyword evidence="13" id="KW-0732">Signal</keyword>
<dbReference type="InterPro" id="IPR001611">
    <property type="entry name" value="Leu-rich_rpt"/>
</dbReference>
<keyword evidence="18" id="KW-0112">Calmodulin-binding</keyword>
<evidence type="ECO:0000256" key="3">
    <source>
        <dbReference type="ARBA" id="ARBA00004479"/>
    </source>
</evidence>
<dbReference type="Pfam" id="PF13855">
    <property type="entry name" value="LRR_8"/>
    <property type="match status" value="1"/>
</dbReference>
<evidence type="ECO:0000256" key="6">
    <source>
        <dbReference type="ARBA" id="ARBA00022475"/>
    </source>
</evidence>
<dbReference type="GO" id="GO:0099402">
    <property type="term" value="P:plant organ development"/>
    <property type="evidence" value="ECO:0007669"/>
    <property type="project" value="UniProtKB-ARBA"/>
</dbReference>
<evidence type="ECO:0000256" key="11">
    <source>
        <dbReference type="ARBA" id="ARBA00022679"/>
    </source>
</evidence>
<feature type="domain" description="Protein kinase" evidence="29">
    <location>
        <begin position="1380"/>
        <end position="1666"/>
    </location>
</feature>
<evidence type="ECO:0000256" key="27">
    <source>
        <dbReference type="SAM" id="MobiDB-lite"/>
    </source>
</evidence>
<evidence type="ECO:0000256" key="22">
    <source>
        <dbReference type="ARBA" id="ARBA00023180"/>
    </source>
</evidence>
<evidence type="ECO:0000256" key="2">
    <source>
        <dbReference type="ARBA" id="ARBA00004191"/>
    </source>
</evidence>
<dbReference type="PROSITE" id="PS00107">
    <property type="entry name" value="PROTEIN_KINASE_ATP"/>
    <property type="match status" value="1"/>
</dbReference>
<dbReference type="SUPFAM" id="SSF52058">
    <property type="entry name" value="L domain-like"/>
    <property type="match status" value="1"/>
</dbReference>
<dbReference type="Gene3D" id="3.80.10.10">
    <property type="entry name" value="Ribonuclease Inhibitor"/>
    <property type="match status" value="5"/>
</dbReference>
<dbReference type="EC" id="2.7.11.1" evidence="5"/>
<feature type="region of interest" description="Disordered" evidence="27">
    <location>
        <begin position="346"/>
        <end position="475"/>
    </location>
</feature>
<dbReference type="InterPro" id="IPR000719">
    <property type="entry name" value="Prot_kinase_dom"/>
</dbReference>
<evidence type="ECO:0000256" key="17">
    <source>
        <dbReference type="ARBA" id="ARBA00022840"/>
    </source>
</evidence>
<organism evidence="30 31">
    <name type="scientific">Linum tenue</name>
    <dbReference type="NCBI Taxonomy" id="586396"/>
    <lineage>
        <taxon>Eukaryota</taxon>
        <taxon>Viridiplantae</taxon>
        <taxon>Streptophyta</taxon>
        <taxon>Embryophyta</taxon>
        <taxon>Tracheophyta</taxon>
        <taxon>Spermatophyta</taxon>
        <taxon>Magnoliopsida</taxon>
        <taxon>eudicotyledons</taxon>
        <taxon>Gunneridae</taxon>
        <taxon>Pentapetalae</taxon>
        <taxon>rosids</taxon>
        <taxon>fabids</taxon>
        <taxon>Malpighiales</taxon>
        <taxon>Linaceae</taxon>
        <taxon>Linum</taxon>
    </lineage>
</organism>
<evidence type="ECO:0000259" key="29">
    <source>
        <dbReference type="PROSITE" id="PS50011"/>
    </source>
</evidence>
<feature type="transmembrane region" description="Helical" evidence="28">
    <location>
        <begin position="1320"/>
        <end position="1342"/>
    </location>
</feature>
<evidence type="ECO:0000256" key="12">
    <source>
        <dbReference type="ARBA" id="ARBA00022692"/>
    </source>
</evidence>
<evidence type="ECO:0000256" key="9">
    <source>
        <dbReference type="ARBA" id="ARBA00022553"/>
    </source>
</evidence>
<comment type="catalytic activity">
    <reaction evidence="24">
        <text>L-threonyl-[protein] + ATP = O-phospho-L-threonyl-[protein] + ADP + H(+)</text>
        <dbReference type="Rhea" id="RHEA:46608"/>
        <dbReference type="Rhea" id="RHEA-COMP:11060"/>
        <dbReference type="Rhea" id="RHEA-COMP:11605"/>
        <dbReference type="ChEBI" id="CHEBI:15378"/>
        <dbReference type="ChEBI" id="CHEBI:30013"/>
        <dbReference type="ChEBI" id="CHEBI:30616"/>
        <dbReference type="ChEBI" id="CHEBI:61977"/>
        <dbReference type="ChEBI" id="CHEBI:456216"/>
        <dbReference type="EC" id="2.7.11.1"/>
    </reaction>
</comment>
<evidence type="ECO:0000256" key="25">
    <source>
        <dbReference type="ARBA" id="ARBA00048679"/>
    </source>
</evidence>
<evidence type="ECO:0000256" key="15">
    <source>
        <dbReference type="ARBA" id="ARBA00022741"/>
    </source>
</evidence>
<proteinExistence type="inferred from homology"/>
<keyword evidence="31" id="KW-1185">Reference proteome</keyword>
<dbReference type="PROSITE" id="PS50096">
    <property type="entry name" value="IQ"/>
    <property type="match status" value="2"/>
</dbReference>
<evidence type="ECO:0000256" key="5">
    <source>
        <dbReference type="ARBA" id="ARBA00012513"/>
    </source>
</evidence>
<dbReference type="GO" id="GO:0005886">
    <property type="term" value="C:plasma membrane"/>
    <property type="evidence" value="ECO:0007669"/>
    <property type="project" value="UniProtKB-SubCell"/>
</dbReference>
<dbReference type="CDD" id="cd23767">
    <property type="entry name" value="IQCD"/>
    <property type="match status" value="1"/>
</dbReference>
<evidence type="ECO:0000256" key="23">
    <source>
        <dbReference type="ARBA" id="ARBA00038043"/>
    </source>
</evidence>
<dbReference type="Pfam" id="PF00069">
    <property type="entry name" value="Pkinase"/>
    <property type="match status" value="1"/>
</dbReference>
<dbReference type="Pfam" id="PF08263">
    <property type="entry name" value="LRRNT_2"/>
    <property type="match status" value="1"/>
</dbReference>
<keyword evidence="11" id="KW-0808">Transferase</keyword>
<dbReference type="FunFam" id="3.80.10.10:FF:000095">
    <property type="entry name" value="LRR receptor-like serine/threonine-protein kinase GSO1"/>
    <property type="match status" value="1"/>
</dbReference>
<evidence type="ECO:0000256" key="24">
    <source>
        <dbReference type="ARBA" id="ARBA00047899"/>
    </source>
</evidence>
<comment type="similarity">
    <text evidence="23">Belongs to the polygalacturonase-inhibiting protein family.</text>
</comment>
<dbReference type="PANTHER" id="PTHR48053">
    <property type="entry name" value="LEUCINE RICH REPEAT FAMILY PROTEIN, EXPRESSED"/>
    <property type="match status" value="1"/>
</dbReference>
<dbReference type="PROSITE" id="PS00108">
    <property type="entry name" value="PROTEIN_KINASE_ST"/>
    <property type="match status" value="1"/>
</dbReference>
<dbReference type="FunFam" id="1.10.510.10:FF:000358">
    <property type="entry name" value="Putative leucine-rich repeat receptor-like serine/threonine-protein kinase"/>
    <property type="match status" value="1"/>
</dbReference>
<evidence type="ECO:0000256" key="10">
    <source>
        <dbReference type="ARBA" id="ARBA00022614"/>
    </source>
</evidence>
<dbReference type="Gene3D" id="1.20.5.190">
    <property type="match status" value="1"/>
</dbReference>
<evidence type="ECO:0000256" key="4">
    <source>
        <dbReference type="ARBA" id="ARBA00008684"/>
    </source>
</evidence>
<dbReference type="SUPFAM" id="SSF56112">
    <property type="entry name" value="Protein kinase-like (PK-like)"/>
    <property type="match status" value="1"/>
</dbReference>
<keyword evidence="7" id="KW-0964">Secreted</keyword>